<comment type="catalytic activity">
    <reaction evidence="13 14 15">
        <text>protoporphyrinogen IX + 3 A = protoporphyrin IX + 3 AH2</text>
        <dbReference type="Rhea" id="RHEA:62000"/>
        <dbReference type="ChEBI" id="CHEBI:13193"/>
        <dbReference type="ChEBI" id="CHEBI:17499"/>
        <dbReference type="ChEBI" id="CHEBI:57306"/>
        <dbReference type="ChEBI" id="CHEBI:57307"/>
    </reaction>
</comment>
<protein>
    <recommendedName>
        <fullName evidence="4 14">Protoporphyrinogen IX oxidase</fullName>
        <shortName evidence="14">PPO</shortName>
        <ecNumber evidence="14 15">1.3.99.-</ecNumber>
    </recommendedName>
</protein>
<evidence type="ECO:0000313" key="17">
    <source>
        <dbReference type="Proteomes" id="UP001062901"/>
    </source>
</evidence>
<feature type="binding site" description="axial binding residue" evidence="14">
    <location>
        <position position="93"/>
    </location>
    <ligand>
        <name>heme</name>
        <dbReference type="ChEBI" id="CHEBI:30413"/>
    </ligand>
    <ligandPart>
        <name>Fe</name>
        <dbReference type="ChEBI" id="CHEBI:18248"/>
    </ligandPart>
</feature>
<comment type="function">
    <text evidence="14 15">Catalyzes the oxidation of protoporphyrinogen IX to protoporphyrin IX.</text>
</comment>
<evidence type="ECO:0000256" key="6">
    <source>
        <dbReference type="ARBA" id="ARBA00022617"/>
    </source>
</evidence>
<proteinExistence type="inferred from homology"/>
<dbReference type="PANTHER" id="PTHR40255:SF1">
    <property type="entry name" value="PROTOPORPHYRINOGEN IX OXIDASE"/>
    <property type="match status" value="1"/>
</dbReference>
<feature type="transmembrane region" description="Helical" evidence="14">
    <location>
        <begin position="128"/>
        <end position="146"/>
    </location>
</feature>
<keyword evidence="7 14" id="KW-0812">Transmembrane</keyword>
<keyword evidence="17" id="KW-1185">Reference proteome</keyword>
<dbReference type="NCBIfam" id="TIGR00701">
    <property type="entry name" value="protoporphyrinogen oxidase HemJ"/>
    <property type="match status" value="1"/>
</dbReference>
<accession>A0ABQ0NWM1</accession>
<name>A0ABQ0NWM1_9PROT</name>
<sequence>MTMFLMMHLSWIIALHVMAVIAWMAGIFYLPRLFVYHTQVQHGTTESDRFTLMERRLLKQIMAPAMVVTFLTGSAMASLPGVVDWHAGWWWAKLVSVIGMFAFHGTCARWWRGFSQGRNAHSERYYRVANEVPTILMMIIVVMIIVRP</sequence>
<evidence type="ECO:0000256" key="14">
    <source>
        <dbReference type="HAMAP-Rule" id="MF_02239"/>
    </source>
</evidence>
<feature type="transmembrane region" description="Helical" evidence="14">
    <location>
        <begin position="6"/>
        <end position="30"/>
    </location>
</feature>
<evidence type="ECO:0000256" key="2">
    <source>
        <dbReference type="ARBA" id="ARBA00005073"/>
    </source>
</evidence>
<evidence type="ECO:0000256" key="3">
    <source>
        <dbReference type="ARBA" id="ARBA00006501"/>
    </source>
</evidence>
<keyword evidence="5 14" id="KW-1003">Cell membrane</keyword>
<evidence type="ECO:0000256" key="10">
    <source>
        <dbReference type="ARBA" id="ARBA00023002"/>
    </source>
</evidence>
<feature type="transmembrane region" description="Helical" evidence="14">
    <location>
        <begin position="89"/>
        <end position="107"/>
    </location>
</feature>
<keyword evidence="11 14" id="KW-0408">Iron</keyword>
<dbReference type="PANTHER" id="PTHR40255">
    <property type="entry name" value="UPF0093 MEMBRANE PROTEIN SLR1790"/>
    <property type="match status" value="1"/>
</dbReference>
<comment type="subcellular location">
    <subcellularLocation>
        <location evidence="1 14">Cell membrane</location>
        <topology evidence="1 14">Multi-pass membrane protein</topology>
    </subcellularLocation>
</comment>
<evidence type="ECO:0000256" key="12">
    <source>
        <dbReference type="ARBA" id="ARBA00023136"/>
    </source>
</evidence>
<evidence type="ECO:0000256" key="5">
    <source>
        <dbReference type="ARBA" id="ARBA00022475"/>
    </source>
</evidence>
<feature type="binding site" description="axial binding residue" evidence="14">
    <location>
        <position position="16"/>
    </location>
    <ligand>
        <name>heme</name>
        <dbReference type="ChEBI" id="CHEBI:30413"/>
    </ligand>
    <ligandPart>
        <name>Fe</name>
        <dbReference type="ChEBI" id="CHEBI:18248"/>
    </ligandPart>
</feature>
<dbReference type="RefSeq" id="WP_018979872.1">
    <property type="nucleotide sequence ID" value="NZ_BAQD01000003.1"/>
</dbReference>
<evidence type="ECO:0000256" key="1">
    <source>
        <dbReference type="ARBA" id="ARBA00004651"/>
    </source>
</evidence>
<evidence type="ECO:0000256" key="15">
    <source>
        <dbReference type="PIRNR" id="PIRNR004638"/>
    </source>
</evidence>
<evidence type="ECO:0000256" key="11">
    <source>
        <dbReference type="ARBA" id="ARBA00023004"/>
    </source>
</evidence>
<keyword evidence="6 14" id="KW-0349">Heme</keyword>
<dbReference type="Proteomes" id="UP001062901">
    <property type="component" value="Unassembled WGS sequence"/>
</dbReference>
<comment type="cofactor">
    <cofactor evidence="14 15">
        <name>heme b</name>
        <dbReference type="ChEBI" id="CHEBI:60344"/>
    </cofactor>
    <text evidence="14 15">Binds 1 heme b (iron(II)-protoporphyrin IX) group per subunit.</text>
</comment>
<keyword evidence="8 14" id="KW-0479">Metal-binding</keyword>
<keyword evidence="9 14" id="KW-1133">Transmembrane helix</keyword>
<gene>
    <name evidence="16" type="ORF">AA15669_0324</name>
</gene>
<keyword evidence="10 14" id="KW-0560">Oxidoreductase</keyword>
<comment type="caution">
    <text evidence="16">The sequence shown here is derived from an EMBL/GenBank/DDBJ whole genome shotgun (WGS) entry which is preliminary data.</text>
</comment>
<dbReference type="EMBL" id="BAQD01000003">
    <property type="protein sequence ID" value="GBQ05138.1"/>
    <property type="molecule type" value="Genomic_DNA"/>
</dbReference>
<evidence type="ECO:0000256" key="4">
    <source>
        <dbReference type="ARBA" id="ARBA00017504"/>
    </source>
</evidence>
<reference evidence="16" key="1">
    <citation type="submission" date="2013-04" db="EMBL/GenBank/DDBJ databases">
        <title>The genome sequencing project of 58 acetic acid bacteria.</title>
        <authorList>
            <person name="Okamoto-Kainuma A."/>
            <person name="Ishikawa M."/>
            <person name="Umino S."/>
            <person name="Koizumi Y."/>
            <person name="Shiwa Y."/>
            <person name="Yoshikawa H."/>
            <person name="Matsutani M."/>
            <person name="Matsushita K."/>
        </authorList>
    </citation>
    <scope>NUCLEOTIDE SEQUENCE</scope>
    <source>
        <strain evidence="16">DSM 15669</strain>
    </source>
</reference>
<organism evidence="16 17">
    <name type="scientific">Saccharibacter floricola DSM 15669</name>
    <dbReference type="NCBI Taxonomy" id="1123227"/>
    <lineage>
        <taxon>Bacteria</taxon>
        <taxon>Pseudomonadati</taxon>
        <taxon>Pseudomonadota</taxon>
        <taxon>Alphaproteobacteria</taxon>
        <taxon>Acetobacterales</taxon>
        <taxon>Acetobacteraceae</taxon>
        <taxon>Saccharibacter</taxon>
    </lineage>
</organism>
<dbReference type="Pfam" id="PF03653">
    <property type="entry name" value="UPF0093"/>
    <property type="match status" value="1"/>
</dbReference>
<comment type="subunit">
    <text evidence="14">Homodimer.</text>
</comment>
<keyword evidence="12 14" id="KW-0472">Membrane</keyword>
<dbReference type="HAMAP" id="MF_02239">
    <property type="entry name" value="HemJ"/>
    <property type="match status" value="1"/>
</dbReference>
<evidence type="ECO:0000256" key="9">
    <source>
        <dbReference type="ARBA" id="ARBA00022989"/>
    </source>
</evidence>
<comment type="similarity">
    <text evidence="3 14 15">Belongs to the HemJ family.</text>
</comment>
<evidence type="ECO:0000256" key="8">
    <source>
        <dbReference type="ARBA" id="ARBA00022723"/>
    </source>
</evidence>
<evidence type="ECO:0000256" key="13">
    <source>
        <dbReference type="ARBA" id="ARBA00048390"/>
    </source>
</evidence>
<evidence type="ECO:0000313" key="16">
    <source>
        <dbReference type="EMBL" id="GBQ05138.1"/>
    </source>
</evidence>
<dbReference type="PIRSF" id="PIRSF004638">
    <property type="entry name" value="UCP004638"/>
    <property type="match status" value="1"/>
</dbReference>
<dbReference type="EC" id="1.3.99.-" evidence="14 15"/>
<evidence type="ECO:0000256" key="7">
    <source>
        <dbReference type="ARBA" id="ARBA00022692"/>
    </source>
</evidence>
<dbReference type="InterPro" id="IPR005265">
    <property type="entry name" value="HemJ-like"/>
</dbReference>
<feature type="transmembrane region" description="Helical" evidence="14">
    <location>
        <begin position="61"/>
        <end position="83"/>
    </location>
</feature>
<comment type="pathway">
    <text evidence="2 14 15">Porphyrin-containing compound metabolism; protoporphyrin-IX biosynthesis; protoporphyrin-IX from protoporphyrinogen-IX: step 1/1.</text>
</comment>